<comment type="caution">
    <text evidence="2">The sequence shown here is derived from an EMBL/GenBank/DDBJ whole genome shotgun (WGS) entry which is preliminary data.</text>
</comment>
<accession>A0A9W8PAQ5</accession>
<dbReference type="EMBL" id="JANVFU010000001">
    <property type="protein sequence ID" value="KAJ3750418.1"/>
    <property type="molecule type" value="Genomic_DNA"/>
</dbReference>
<evidence type="ECO:0000256" key="1">
    <source>
        <dbReference type="SAM" id="SignalP"/>
    </source>
</evidence>
<name>A0A9W8PAQ5_9AGAR</name>
<feature type="signal peptide" evidence="1">
    <location>
        <begin position="1"/>
        <end position="21"/>
    </location>
</feature>
<protein>
    <submittedName>
        <fullName evidence="2">Uncharacterized protein</fullName>
    </submittedName>
</protein>
<proteinExistence type="predicted"/>
<organism evidence="2 3">
    <name type="scientific">Lentinula detonsa</name>
    <dbReference type="NCBI Taxonomy" id="2804962"/>
    <lineage>
        <taxon>Eukaryota</taxon>
        <taxon>Fungi</taxon>
        <taxon>Dikarya</taxon>
        <taxon>Basidiomycota</taxon>
        <taxon>Agaricomycotina</taxon>
        <taxon>Agaricomycetes</taxon>
        <taxon>Agaricomycetidae</taxon>
        <taxon>Agaricales</taxon>
        <taxon>Marasmiineae</taxon>
        <taxon>Omphalotaceae</taxon>
        <taxon>Lentinula</taxon>
    </lineage>
</organism>
<keyword evidence="1" id="KW-0732">Signal</keyword>
<feature type="chain" id="PRO_5040792708" evidence="1">
    <location>
        <begin position="22"/>
        <end position="209"/>
    </location>
</feature>
<evidence type="ECO:0000313" key="2">
    <source>
        <dbReference type="EMBL" id="KAJ3750418.1"/>
    </source>
</evidence>
<gene>
    <name evidence="2" type="ORF">DFH05DRAFT_1455443</name>
</gene>
<sequence>MGLSFTNVLTLCIGLFVVAHAVPVSMTPGNAATKLSQVSPRRVAQRPSFFQDYLPSESNHDLSNNYPSPHSEIQLPLNQTSTRFQLIFLPLPGGNIDDPTTSEHTKRITSIVRRYLNQSGHYHGLSRDDFTLVNGWDGDAHGTGAAVVEFRIEDSARNGHCNSFCLGMVDVPYDTEDSTESIHGTLAQDQFQLFFDHAQSRISSTLLAT</sequence>
<keyword evidence="3" id="KW-1185">Reference proteome</keyword>
<evidence type="ECO:0000313" key="3">
    <source>
        <dbReference type="Proteomes" id="UP001142393"/>
    </source>
</evidence>
<reference evidence="2 3" key="1">
    <citation type="journal article" date="2023" name="Proc. Natl. Acad. Sci. U.S.A.">
        <title>A global phylogenomic analysis of the shiitake genus Lentinula.</title>
        <authorList>
            <person name="Sierra-Patev S."/>
            <person name="Min B."/>
            <person name="Naranjo-Ortiz M."/>
            <person name="Looney B."/>
            <person name="Konkel Z."/>
            <person name="Slot J.C."/>
            <person name="Sakamoto Y."/>
            <person name="Steenwyk J.L."/>
            <person name="Rokas A."/>
            <person name="Carro J."/>
            <person name="Camarero S."/>
            <person name="Ferreira P."/>
            <person name="Molpeceres G."/>
            <person name="Ruiz-Duenas F.J."/>
            <person name="Serrano A."/>
            <person name="Henrissat B."/>
            <person name="Drula E."/>
            <person name="Hughes K.W."/>
            <person name="Mata J.L."/>
            <person name="Ishikawa N.K."/>
            <person name="Vargas-Isla R."/>
            <person name="Ushijima S."/>
            <person name="Smith C.A."/>
            <person name="Donoghue J."/>
            <person name="Ahrendt S."/>
            <person name="Andreopoulos W."/>
            <person name="He G."/>
            <person name="LaButti K."/>
            <person name="Lipzen A."/>
            <person name="Ng V."/>
            <person name="Riley R."/>
            <person name="Sandor L."/>
            <person name="Barry K."/>
            <person name="Martinez A.T."/>
            <person name="Xiao Y."/>
            <person name="Gibbons J.G."/>
            <person name="Terashima K."/>
            <person name="Grigoriev I.V."/>
            <person name="Hibbett D."/>
        </authorList>
    </citation>
    <scope>NUCLEOTIDE SEQUENCE [LARGE SCALE GENOMIC DNA]</scope>
    <source>
        <strain evidence="2 3">TFB7810</strain>
    </source>
</reference>
<dbReference type="Proteomes" id="UP001142393">
    <property type="component" value="Unassembled WGS sequence"/>
</dbReference>
<dbReference type="AlphaFoldDB" id="A0A9W8PAQ5"/>